<comment type="caution">
    <text evidence="1">The sequence shown here is derived from an EMBL/GenBank/DDBJ whole genome shotgun (WGS) entry which is preliminary data.</text>
</comment>
<protein>
    <submittedName>
        <fullName evidence="1">Uncharacterized protein</fullName>
    </submittedName>
</protein>
<gene>
    <name evidence="1" type="ORF">B0I36DRAFT_319527</name>
</gene>
<proteinExistence type="predicted"/>
<dbReference type="OrthoDB" id="4837859at2759"/>
<accession>A0A9P8YFF4</accession>
<dbReference type="AlphaFoldDB" id="A0A9P8YFF4"/>
<name>A0A9P8YFF4_9PEZI</name>
<dbReference type="GeneID" id="70182980"/>
<dbReference type="Proteomes" id="UP000756346">
    <property type="component" value="Unassembled WGS sequence"/>
</dbReference>
<dbReference type="RefSeq" id="XP_046016105.1">
    <property type="nucleotide sequence ID" value="XM_046153434.1"/>
</dbReference>
<reference evidence="1" key="1">
    <citation type="journal article" date="2021" name="Nat. Commun.">
        <title>Genetic determinants of endophytism in the Arabidopsis root mycobiome.</title>
        <authorList>
            <person name="Mesny F."/>
            <person name="Miyauchi S."/>
            <person name="Thiergart T."/>
            <person name="Pickel B."/>
            <person name="Atanasova L."/>
            <person name="Karlsson M."/>
            <person name="Huettel B."/>
            <person name="Barry K.W."/>
            <person name="Haridas S."/>
            <person name="Chen C."/>
            <person name="Bauer D."/>
            <person name="Andreopoulos W."/>
            <person name="Pangilinan J."/>
            <person name="LaButti K."/>
            <person name="Riley R."/>
            <person name="Lipzen A."/>
            <person name="Clum A."/>
            <person name="Drula E."/>
            <person name="Henrissat B."/>
            <person name="Kohler A."/>
            <person name="Grigoriev I.V."/>
            <person name="Martin F.M."/>
            <person name="Hacquard S."/>
        </authorList>
    </citation>
    <scope>NUCLEOTIDE SEQUENCE</scope>
    <source>
        <strain evidence="1">MPI-CAGE-CH-0230</strain>
    </source>
</reference>
<evidence type="ECO:0000313" key="2">
    <source>
        <dbReference type="Proteomes" id="UP000756346"/>
    </source>
</evidence>
<keyword evidence="2" id="KW-1185">Reference proteome</keyword>
<organism evidence="1 2">
    <name type="scientific">Microdochium trichocladiopsis</name>
    <dbReference type="NCBI Taxonomy" id="1682393"/>
    <lineage>
        <taxon>Eukaryota</taxon>
        <taxon>Fungi</taxon>
        <taxon>Dikarya</taxon>
        <taxon>Ascomycota</taxon>
        <taxon>Pezizomycotina</taxon>
        <taxon>Sordariomycetes</taxon>
        <taxon>Xylariomycetidae</taxon>
        <taxon>Xylariales</taxon>
        <taxon>Microdochiaceae</taxon>
        <taxon>Microdochium</taxon>
    </lineage>
</organism>
<dbReference type="EMBL" id="JAGTJQ010000003">
    <property type="protein sequence ID" value="KAH7036012.1"/>
    <property type="molecule type" value="Genomic_DNA"/>
</dbReference>
<evidence type="ECO:0000313" key="1">
    <source>
        <dbReference type="EMBL" id="KAH7036012.1"/>
    </source>
</evidence>
<sequence>MGFLGAKYRAYKDARSGRSAKFSDDDIEKYTGKSRVDLDKWAVTTEGVGRWQPASSMMAGGTVGLGMHEMPMNVTRQPLKFGPEWEKRHLEWEQQHRNVGVRSGDAKE</sequence>